<evidence type="ECO:0000256" key="3">
    <source>
        <dbReference type="PIRSR" id="PIRSR036514-1"/>
    </source>
</evidence>
<gene>
    <name evidence="9" type="ORF">LSTR_LSTR007203</name>
</gene>
<name>A0A3G2WJK0_LAOST</name>
<dbReference type="CDD" id="cd06526">
    <property type="entry name" value="metazoan_ACD"/>
    <property type="match status" value="1"/>
</dbReference>
<dbReference type="GO" id="GO:0005737">
    <property type="term" value="C:cytoplasm"/>
    <property type="evidence" value="ECO:0007669"/>
    <property type="project" value="TreeGrafter"/>
</dbReference>
<dbReference type="GO" id="GO:0042026">
    <property type="term" value="P:protein refolding"/>
    <property type="evidence" value="ECO:0007669"/>
    <property type="project" value="TreeGrafter"/>
</dbReference>
<dbReference type="EMBL" id="QKKF02026972">
    <property type="protein sequence ID" value="RZF36129.1"/>
    <property type="molecule type" value="Genomic_DNA"/>
</dbReference>
<feature type="compositionally biased region" description="Polar residues" evidence="6">
    <location>
        <begin position="167"/>
        <end position="180"/>
    </location>
</feature>
<keyword evidence="3" id="KW-0479">Metal-binding</keyword>
<comment type="similarity">
    <text evidence="2 4 5">Belongs to the small heat shock protein (HSP20) family.</text>
</comment>
<dbReference type="InterPro" id="IPR002068">
    <property type="entry name" value="A-crystallin/Hsp20_dom"/>
</dbReference>
<dbReference type="Gene3D" id="2.60.40.790">
    <property type="match status" value="1"/>
</dbReference>
<dbReference type="GO" id="GO:0005634">
    <property type="term" value="C:nucleus"/>
    <property type="evidence" value="ECO:0007669"/>
    <property type="project" value="TreeGrafter"/>
</dbReference>
<feature type="binding site" evidence="3">
    <location>
        <position position="107"/>
    </location>
    <ligand>
        <name>Zn(2+)</name>
        <dbReference type="ChEBI" id="CHEBI:29105"/>
        <label>2</label>
    </ligand>
</feature>
<evidence type="ECO:0000256" key="6">
    <source>
        <dbReference type="SAM" id="MobiDB-lite"/>
    </source>
</evidence>
<dbReference type="PIRSF" id="PIRSF036514">
    <property type="entry name" value="Sm_HSP_B1"/>
    <property type="match status" value="1"/>
</dbReference>
<evidence type="ECO:0000256" key="1">
    <source>
        <dbReference type="ARBA" id="ARBA00023016"/>
    </source>
</evidence>
<reference evidence="9 10" key="1">
    <citation type="journal article" date="2017" name="Gigascience">
        <title>Genome sequence of the small brown planthopper, Laodelphax striatellus.</title>
        <authorList>
            <person name="Zhu J."/>
            <person name="Jiang F."/>
            <person name="Wang X."/>
            <person name="Yang P."/>
            <person name="Bao Y."/>
            <person name="Zhao W."/>
            <person name="Wang W."/>
            <person name="Lu H."/>
            <person name="Wang Q."/>
            <person name="Cui N."/>
            <person name="Li J."/>
            <person name="Chen X."/>
            <person name="Luo L."/>
            <person name="Yu J."/>
            <person name="Kang L."/>
            <person name="Cui F."/>
        </authorList>
    </citation>
    <scope>NUCLEOTIDE SEQUENCE [LARGE SCALE GENOMIC DNA]</scope>
    <source>
        <strain evidence="9">Lst14</strain>
        <tissue evidence="9">Whole body</tissue>
    </source>
</reference>
<dbReference type="GO" id="GO:0051082">
    <property type="term" value="F:unfolded protein binding"/>
    <property type="evidence" value="ECO:0007669"/>
    <property type="project" value="TreeGrafter"/>
</dbReference>
<evidence type="ECO:0000313" key="10">
    <source>
        <dbReference type="Proteomes" id="UP000291343"/>
    </source>
</evidence>
<reference evidence="9" key="3">
    <citation type="submission" date="2019-02" db="EMBL/GenBank/DDBJ databases">
        <authorList>
            <person name="Zhu J."/>
            <person name="Jiang F."/>
            <person name="Wang X."/>
            <person name="Yang P."/>
            <person name="Bao Y."/>
            <person name="Zhao W."/>
            <person name="Wang W."/>
            <person name="Lu H."/>
            <person name="Wang Q."/>
            <person name="Cui N."/>
            <person name="Li J."/>
            <person name="Chen X."/>
            <person name="Luo L."/>
            <person name="Yu J."/>
            <person name="Kang L."/>
            <person name="Cui F."/>
        </authorList>
    </citation>
    <scope>NUCLEOTIDE SEQUENCE</scope>
    <source>
        <strain evidence="9">Lst14</strain>
        <tissue evidence="9">Whole body</tissue>
    </source>
</reference>
<feature type="binding site" evidence="3">
    <location>
        <position position="109"/>
    </location>
    <ligand>
        <name>Zn(2+)</name>
        <dbReference type="ChEBI" id="CHEBI:29105"/>
        <label>1</label>
    </ligand>
</feature>
<dbReference type="InterPro" id="IPR055269">
    <property type="entry name" value="Alpha-crystallin/HSP_16"/>
</dbReference>
<keyword evidence="1 8" id="KW-0346">Stress response</keyword>
<proteinExistence type="evidence at transcript level"/>
<evidence type="ECO:0000256" key="2">
    <source>
        <dbReference type="PIRNR" id="PIRNR036514"/>
    </source>
</evidence>
<reference evidence="8" key="2">
    <citation type="submission" date="2018-09" db="EMBL/GenBank/DDBJ databases">
        <title>Induced expression of small heat shock proteins is associated with thermotolerance in female Laodelphax striatellus planthoppers.</title>
        <authorList>
            <person name="Wang L."/>
            <person name="Pan L."/>
            <person name="Shan D."/>
            <person name="Fang J."/>
        </authorList>
    </citation>
    <scope>NUCLEOTIDE SEQUENCE</scope>
</reference>
<feature type="domain" description="SHSP" evidence="7">
    <location>
        <begin position="59"/>
        <end position="168"/>
    </location>
</feature>
<keyword evidence="10" id="KW-1185">Reference proteome</keyword>
<protein>
    <submittedName>
        <fullName evidence="8">Small heat shock protein 22.0</fullName>
    </submittedName>
</protein>
<dbReference type="PANTHER" id="PTHR45640">
    <property type="entry name" value="HEAT SHOCK PROTEIN HSP-12.2-RELATED"/>
    <property type="match status" value="1"/>
</dbReference>
<evidence type="ECO:0000313" key="9">
    <source>
        <dbReference type="EMBL" id="RZF36129.1"/>
    </source>
</evidence>
<sequence length="193" mass="21999">MSLLPIILREAIEDMYNPTPSIYDQHFGLGLLNDELLRRQPSYNLMSVPLNSGYLRPWRHLNSGDSGVSTIEADKNNFKVNLDVQQFKPEEISVKLNGNDLIIEGKHEERKDKHGFVSRQFTRRYTLPENVDLERLESKLSSDGILSLVAPKKIETSKNERAIPIVKTNQPALKQQTSQEPAAKDGKQEKMET</sequence>
<evidence type="ECO:0000256" key="5">
    <source>
        <dbReference type="RuleBase" id="RU003616"/>
    </source>
</evidence>
<dbReference type="PRINTS" id="PR00299">
    <property type="entry name" value="ACRYSTALLIN"/>
</dbReference>
<feature type="binding site" evidence="3">
    <location>
        <position position="114"/>
    </location>
    <ligand>
        <name>Zn(2+)</name>
        <dbReference type="ChEBI" id="CHEBI:29105"/>
        <label>1</label>
    </ligand>
</feature>
<dbReference type="InterPro" id="IPR008978">
    <property type="entry name" value="HSP20-like_chaperone"/>
</dbReference>
<feature type="compositionally biased region" description="Basic and acidic residues" evidence="6">
    <location>
        <begin position="182"/>
        <end position="193"/>
    </location>
</feature>
<keyword evidence="3" id="KW-0862">Zinc</keyword>
<dbReference type="Proteomes" id="UP000291343">
    <property type="component" value="Unassembled WGS sequence"/>
</dbReference>
<accession>A0A3G2WJK0</accession>
<dbReference type="SMR" id="A0A3G2WJK0"/>
<evidence type="ECO:0000313" key="8">
    <source>
        <dbReference type="EMBL" id="AYP00114.1"/>
    </source>
</evidence>
<dbReference type="OrthoDB" id="1431247at2759"/>
<dbReference type="STRING" id="195883.A0A3G2WJK0"/>
<dbReference type="SUPFAM" id="SSF49764">
    <property type="entry name" value="HSP20-like chaperones"/>
    <property type="match status" value="1"/>
</dbReference>
<dbReference type="InParanoid" id="A0A3G2WJK0"/>
<dbReference type="GO" id="GO:0046872">
    <property type="term" value="F:metal ion binding"/>
    <property type="evidence" value="ECO:0007669"/>
    <property type="project" value="UniProtKB-KW"/>
</dbReference>
<dbReference type="AlphaFoldDB" id="A0A3G2WJK0"/>
<evidence type="ECO:0000256" key="4">
    <source>
        <dbReference type="PROSITE-ProRule" id="PRU00285"/>
    </source>
</evidence>
<organism evidence="8">
    <name type="scientific">Laodelphax striatellus</name>
    <name type="common">Small brown planthopper</name>
    <name type="synonym">Delphax striatella</name>
    <dbReference type="NCBI Taxonomy" id="195883"/>
    <lineage>
        <taxon>Eukaryota</taxon>
        <taxon>Metazoa</taxon>
        <taxon>Ecdysozoa</taxon>
        <taxon>Arthropoda</taxon>
        <taxon>Hexapoda</taxon>
        <taxon>Insecta</taxon>
        <taxon>Pterygota</taxon>
        <taxon>Neoptera</taxon>
        <taxon>Paraneoptera</taxon>
        <taxon>Hemiptera</taxon>
        <taxon>Auchenorrhyncha</taxon>
        <taxon>Fulgoroidea</taxon>
        <taxon>Delphacidae</taxon>
        <taxon>Criomorphinae</taxon>
        <taxon>Laodelphax</taxon>
    </lineage>
</organism>
<dbReference type="Pfam" id="PF00011">
    <property type="entry name" value="HSP20"/>
    <property type="match status" value="1"/>
</dbReference>
<dbReference type="PANTHER" id="PTHR45640:SF13">
    <property type="entry name" value="HEAT SHOCK PROTEIN 22-RELATED"/>
    <property type="match status" value="1"/>
</dbReference>
<evidence type="ECO:0000259" key="7">
    <source>
        <dbReference type="PROSITE" id="PS01031"/>
    </source>
</evidence>
<dbReference type="EMBL" id="MH830311">
    <property type="protein sequence ID" value="AYP00114.1"/>
    <property type="molecule type" value="mRNA"/>
</dbReference>
<dbReference type="InterPro" id="IPR001436">
    <property type="entry name" value="Alpha-crystallin/sHSP_animal"/>
</dbReference>
<dbReference type="PROSITE" id="PS01031">
    <property type="entry name" value="SHSP"/>
    <property type="match status" value="1"/>
</dbReference>
<feature type="region of interest" description="Disordered" evidence="6">
    <location>
        <begin position="157"/>
        <end position="193"/>
    </location>
</feature>
<dbReference type="GO" id="GO:0009408">
    <property type="term" value="P:response to heat"/>
    <property type="evidence" value="ECO:0007669"/>
    <property type="project" value="UniProtKB-ARBA"/>
</dbReference>